<evidence type="ECO:0000313" key="3">
    <source>
        <dbReference type="EMBL" id="AXA84167.1"/>
    </source>
</evidence>
<dbReference type="GO" id="GO:0046914">
    <property type="term" value="F:transition metal ion binding"/>
    <property type="evidence" value="ECO:0007669"/>
    <property type="project" value="InterPro"/>
</dbReference>
<name>A0A344J557_9GAMM</name>
<dbReference type="Pfam" id="PF04023">
    <property type="entry name" value="FeoA"/>
    <property type="match status" value="1"/>
</dbReference>
<sequence length="84" mass="8923">MRLADLPLHAPAVVVAVHANGDADAIARRLGELGFVPGEPVEVRAAGPLGREPLMVQVGYTRFALRRSEAARIEVQREALDAAA</sequence>
<dbReference type="InterPro" id="IPR052713">
    <property type="entry name" value="FeoA"/>
</dbReference>
<dbReference type="AlphaFoldDB" id="A0A344J557"/>
<dbReference type="Gene3D" id="2.30.30.90">
    <property type="match status" value="1"/>
</dbReference>
<dbReference type="RefSeq" id="WP_112926380.1">
    <property type="nucleotide sequence ID" value="NZ_CP029556.1"/>
</dbReference>
<protein>
    <submittedName>
        <fullName evidence="3">Ferrous iron transport protein A</fullName>
    </submittedName>
</protein>
<dbReference type="PANTHER" id="PTHR42954">
    <property type="entry name" value="FE(2+) TRANSPORT PROTEIN A"/>
    <property type="match status" value="1"/>
</dbReference>
<dbReference type="OrthoDB" id="559009at2"/>
<dbReference type="Proteomes" id="UP000251842">
    <property type="component" value="Chromosome"/>
</dbReference>
<dbReference type="SUPFAM" id="SSF50037">
    <property type="entry name" value="C-terminal domain of transcriptional repressors"/>
    <property type="match status" value="1"/>
</dbReference>
<dbReference type="KEGG" id="lue:DCD74_05165"/>
<proteinExistence type="predicted"/>
<keyword evidence="1" id="KW-0408">Iron</keyword>
<evidence type="ECO:0000256" key="1">
    <source>
        <dbReference type="ARBA" id="ARBA00023004"/>
    </source>
</evidence>
<dbReference type="InterPro" id="IPR007167">
    <property type="entry name" value="Fe-transptr_FeoA-like"/>
</dbReference>
<dbReference type="InterPro" id="IPR038157">
    <property type="entry name" value="FeoA_core_dom"/>
</dbReference>
<dbReference type="InterPro" id="IPR008988">
    <property type="entry name" value="Transcriptional_repressor_C"/>
</dbReference>
<reference evidence="4" key="1">
    <citation type="submission" date="2018-05" db="EMBL/GenBank/DDBJ databases">
        <title>Luteimonas pekinense sp. nov., isolated from human Meibomian gland secretions, Beijing, China.</title>
        <authorList>
            <person name="Wen T."/>
            <person name="Bai H."/>
            <person name="Lv H."/>
        </authorList>
    </citation>
    <scope>NUCLEOTIDE SEQUENCE [LARGE SCALE GENOMIC DNA]</scope>
    <source>
        <strain evidence="4">83-4</strain>
    </source>
</reference>
<accession>A0A344J557</accession>
<evidence type="ECO:0000259" key="2">
    <source>
        <dbReference type="SMART" id="SM00899"/>
    </source>
</evidence>
<keyword evidence="4" id="KW-1185">Reference proteome</keyword>
<dbReference type="EMBL" id="CP029556">
    <property type="protein sequence ID" value="AXA84167.1"/>
    <property type="molecule type" value="Genomic_DNA"/>
</dbReference>
<gene>
    <name evidence="3" type="ORF">DCD74_05165</name>
</gene>
<feature type="domain" description="Ferrous iron transporter FeoA-like" evidence="2">
    <location>
        <begin position="1"/>
        <end position="77"/>
    </location>
</feature>
<evidence type="ECO:0000313" key="4">
    <source>
        <dbReference type="Proteomes" id="UP000251842"/>
    </source>
</evidence>
<dbReference type="SMART" id="SM00899">
    <property type="entry name" value="FeoA"/>
    <property type="match status" value="1"/>
</dbReference>
<organism evidence="3 4">
    <name type="scientific">Solilutibacter oculi</name>
    <dbReference type="NCBI Taxonomy" id="2698682"/>
    <lineage>
        <taxon>Bacteria</taxon>
        <taxon>Pseudomonadati</taxon>
        <taxon>Pseudomonadota</taxon>
        <taxon>Gammaproteobacteria</taxon>
        <taxon>Lysobacterales</taxon>
        <taxon>Lysobacteraceae</taxon>
        <taxon>Solilutibacter</taxon>
    </lineage>
</organism>
<dbReference type="PANTHER" id="PTHR42954:SF2">
    <property type="entry name" value="FE(2+) TRANSPORT PROTEIN A"/>
    <property type="match status" value="1"/>
</dbReference>